<dbReference type="InterPro" id="IPR021953">
    <property type="entry name" value="DUF3570"/>
</dbReference>
<evidence type="ECO:0000313" key="3">
    <source>
        <dbReference type="Proteomes" id="UP000719267"/>
    </source>
</evidence>
<keyword evidence="1" id="KW-0732">Signal</keyword>
<keyword evidence="3" id="KW-1185">Reference proteome</keyword>
<dbReference type="RefSeq" id="WP_219039414.1">
    <property type="nucleotide sequence ID" value="NZ_JAHWDF010000004.1"/>
</dbReference>
<organism evidence="2 3">
    <name type="scientific">Mesonia aestuariivivens</name>
    <dbReference type="NCBI Taxonomy" id="2796128"/>
    <lineage>
        <taxon>Bacteria</taxon>
        <taxon>Pseudomonadati</taxon>
        <taxon>Bacteroidota</taxon>
        <taxon>Flavobacteriia</taxon>
        <taxon>Flavobacteriales</taxon>
        <taxon>Flavobacteriaceae</taxon>
        <taxon>Mesonia</taxon>
    </lineage>
</organism>
<dbReference type="Pfam" id="PF12094">
    <property type="entry name" value="DUF3570"/>
    <property type="match status" value="1"/>
</dbReference>
<proteinExistence type="predicted"/>
<dbReference type="EMBL" id="JAHWDF010000004">
    <property type="protein sequence ID" value="MBW2961131.1"/>
    <property type="molecule type" value="Genomic_DNA"/>
</dbReference>
<evidence type="ECO:0000313" key="2">
    <source>
        <dbReference type="EMBL" id="MBW2961131.1"/>
    </source>
</evidence>
<sequence>MKNIFVIILLLSGFISKAQQASDSTQTYKKRVLETTEVDFLASYYTQDGNNAAVSGGIGTEKLTDVTPTIVVSIPLNDDDVLTIDGGVSAYTSASSSNINPFDGNQSADPFVESSGASSGDVWTNLTGTYTHNSDDRNTIWSAKLLVSSEYDYFSLGFGGSYTKLFNEKNTEISINANVYLDTWNSIYPYELRPFSEDGNGLNNNLFSQYSITGNQNYNPNFTKFDDESRNSYSLGLSFSQILSKRAQGSLMLDLVQQEGLLSTPFQRVYFADVEDSFIQNFQLADANEILPDTRFKIALGGRLNYYLNETFVLRTYYRFYTDNWGINSHTTKIELPTKISSKFTLIPSYRFYSQSTADYFAPYEQHLSTDEYYTSDYDLSKFNANQYGLGVIYTDIFTGFHLWKLALKSIDLNYHYYERNTGLNASIISGGFNFIVY</sequence>
<accession>A0ABS6VZW2</accession>
<comment type="caution">
    <text evidence="2">The sequence shown here is derived from an EMBL/GenBank/DDBJ whole genome shotgun (WGS) entry which is preliminary data.</text>
</comment>
<feature type="chain" id="PRO_5045521924" evidence="1">
    <location>
        <begin position="22"/>
        <end position="438"/>
    </location>
</feature>
<evidence type="ECO:0000256" key="1">
    <source>
        <dbReference type="SAM" id="SignalP"/>
    </source>
</evidence>
<name>A0ABS6VZW2_9FLAO</name>
<gene>
    <name evidence="2" type="ORF">KW502_04895</name>
</gene>
<reference evidence="2 3" key="1">
    <citation type="submission" date="2021-07" db="EMBL/GenBank/DDBJ databases">
        <title>Mesonia aestuariivivens sp. nov., isolated from a tidal flat.</title>
        <authorList>
            <person name="Kim Y.-O."/>
            <person name="Yoon J.-H."/>
        </authorList>
    </citation>
    <scope>NUCLEOTIDE SEQUENCE [LARGE SCALE GENOMIC DNA]</scope>
    <source>
        <strain evidence="2 3">JHPTF-M18</strain>
    </source>
</reference>
<protein>
    <submittedName>
        <fullName evidence="2">DUF3570 domain-containing protein</fullName>
    </submittedName>
</protein>
<dbReference type="Proteomes" id="UP000719267">
    <property type="component" value="Unassembled WGS sequence"/>
</dbReference>
<feature type="signal peptide" evidence="1">
    <location>
        <begin position="1"/>
        <end position="21"/>
    </location>
</feature>